<organism evidence="1">
    <name type="scientific">marine metagenome</name>
    <dbReference type="NCBI Taxonomy" id="408172"/>
    <lineage>
        <taxon>unclassified sequences</taxon>
        <taxon>metagenomes</taxon>
        <taxon>ecological metagenomes</taxon>
    </lineage>
</organism>
<evidence type="ECO:0000313" key="1">
    <source>
        <dbReference type="EMBL" id="SVA78838.1"/>
    </source>
</evidence>
<gene>
    <name evidence="1" type="ORF">METZ01_LOCUS131692</name>
</gene>
<protein>
    <submittedName>
        <fullName evidence="1">Uncharacterized protein</fullName>
    </submittedName>
</protein>
<sequence length="63" mass="7499">QEDIVNLKDNSFYKNKYDEFKDREWEKVIANFYFPPDSSVHKKLEEFSAKVFPPLKLVESLSA</sequence>
<name>A0A381YP80_9ZZZZ</name>
<reference evidence="1" key="1">
    <citation type="submission" date="2018-05" db="EMBL/GenBank/DDBJ databases">
        <authorList>
            <person name="Lanie J.A."/>
            <person name="Ng W.-L."/>
            <person name="Kazmierczak K.M."/>
            <person name="Andrzejewski T.M."/>
            <person name="Davidsen T.M."/>
            <person name="Wayne K.J."/>
            <person name="Tettelin H."/>
            <person name="Glass J.I."/>
            <person name="Rusch D."/>
            <person name="Podicherti R."/>
            <person name="Tsui H.-C.T."/>
            <person name="Winkler M.E."/>
        </authorList>
    </citation>
    <scope>NUCLEOTIDE SEQUENCE</scope>
</reference>
<proteinExistence type="predicted"/>
<dbReference type="EMBL" id="UINC01018711">
    <property type="protein sequence ID" value="SVA78838.1"/>
    <property type="molecule type" value="Genomic_DNA"/>
</dbReference>
<dbReference type="AlphaFoldDB" id="A0A381YP80"/>
<feature type="non-terminal residue" evidence="1">
    <location>
        <position position="1"/>
    </location>
</feature>
<accession>A0A381YP80</accession>